<sequence>MTIGLSFIAFGLIIGFITYSYVGLLYGLIAAIIIATIVNQLIYKKRTASDEASFTK</sequence>
<accession>A0A9X2I5X0</accession>
<organism evidence="2 3">
    <name type="scientific">Halalkalibacter alkaliphilus</name>
    <dbReference type="NCBI Taxonomy" id="2917993"/>
    <lineage>
        <taxon>Bacteria</taxon>
        <taxon>Bacillati</taxon>
        <taxon>Bacillota</taxon>
        <taxon>Bacilli</taxon>
        <taxon>Bacillales</taxon>
        <taxon>Bacillaceae</taxon>
        <taxon>Halalkalibacter</taxon>
    </lineage>
</organism>
<name>A0A9X2I5X0_9BACI</name>
<reference evidence="2" key="1">
    <citation type="submission" date="2022-02" db="EMBL/GenBank/DDBJ databases">
        <title>Halalkalibacter sp. nov. isolated from Lonar Lake, India.</title>
        <authorList>
            <person name="Joshi A."/>
            <person name="Thite S."/>
            <person name="Lodha T."/>
        </authorList>
    </citation>
    <scope>NUCLEOTIDE SEQUENCE</scope>
    <source>
        <strain evidence="2">MEB205</strain>
    </source>
</reference>
<keyword evidence="1" id="KW-0812">Transmembrane</keyword>
<dbReference type="AlphaFoldDB" id="A0A9X2I5X0"/>
<dbReference type="Proteomes" id="UP001139150">
    <property type="component" value="Unassembled WGS sequence"/>
</dbReference>
<protein>
    <submittedName>
        <fullName evidence="2">Uncharacterized protein</fullName>
    </submittedName>
</protein>
<evidence type="ECO:0000313" key="3">
    <source>
        <dbReference type="Proteomes" id="UP001139150"/>
    </source>
</evidence>
<feature type="transmembrane region" description="Helical" evidence="1">
    <location>
        <begin position="6"/>
        <end position="38"/>
    </location>
</feature>
<proteinExistence type="predicted"/>
<evidence type="ECO:0000313" key="2">
    <source>
        <dbReference type="EMBL" id="MCL7748881.1"/>
    </source>
</evidence>
<keyword evidence="3" id="KW-1185">Reference proteome</keyword>
<keyword evidence="1" id="KW-0472">Membrane</keyword>
<evidence type="ECO:0000256" key="1">
    <source>
        <dbReference type="SAM" id="Phobius"/>
    </source>
</evidence>
<dbReference type="RefSeq" id="WP_250097766.1">
    <property type="nucleotide sequence ID" value="NZ_JAKRYL010000020.1"/>
</dbReference>
<dbReference type="EMBL" id="JAKRYL010000020">
    <property type="protein sequence ID" value="MCL7748881.1"/>
    <property type="molecule type" value="Genomic_DNA"/>
</dbReference>
<keyword evidence="1" id="KW-1133">Transmembrane helix</keyword>
<gene>
    <name evidence="2" type="ORF">MF646_17320</name>
</gene>
<comment type="caution">
    <text evidence="2">The sequence shown here is derived from an EMBL/GenBank/DDBJ whole genome shotgun (WGS) entry which is preliminary data.</text>
</comment>